<evidence type="ECO:0000256" key="4">
    <source>
        <dbReference type="ARBA" id="ARBA00022737"/>
    </source>
</evidence>
<comment type="similarity">
    <text evidence="2 6">Belongs to the 4HPPD family.</text>
</comment>
<accession>A0ABM0GR87</accession>
<dbReference type="InterPro" id="IPR005956">
    <property type="entry name" value="4OHPhenylPyrv_dOase"/>
</dbReference>
<dbReference type="PANTHER" id="PTHR11959:SF10">
    <property type="entry name" value="4-HYDROXYPHENYLPYRUVATE DIOXYGENASE-LIKE PROTEIN"/>
    <property type="match status" value="1"/>
</dbReference>
<keyword evidence="5" id="KW-0408">Iron</keyword>
<dbReference type="RefSeq" id="XP_002735549.1">
    <property type="nucleotide sequence ID" value="XM_002735503.2"/>
</dbReference>
<dbReference type="PIRSF" id="PIRSF009283">
    <property type="entry name" value="HPP_dOase"/>
    <property type="match status" value="1"/>
</dbReference>
<name>A0ABM0GR87_SACKO</name>
<dbReference type="InterPro" id="IPR041735">
    <property type="entry name" value="4OHPhenylPyrv_dOase_C"/>
</dbReference>
<evidence type="ECO:0000256" key="2">
    <source>
        <dbReference type="ARBA" id="ARBA00005877"/>
    </source>
</evidence>
<dbReference type="CDD" id="cd08342">
    <property type="entry name" value="HPPD_N_like"/>
    <property type="match status" value="1"/>
</dbReference>
<dbReference type="SUPFAM" id="SSF54593">
    <property type="entry name" value="Glyoxalase/Bleomycin resistance protein/Dihydroxybiphenyl dioxygenase"/>
    <property type="match status" value="1"/>
</dbReference>
<reference evidence="9" key="1">
    <citation type="submission" date="2025-08" db="UniProtKB">
        <authorList>
            <consortium name="RefSeq"/>
        </authorList>
    </citation>
    <scope>IDENTIFICATION</scope>
    <source>
        <tissue evidence="9">Testes</tissue>
    </source>
</reference>
<dbReference type="InterPro" id="IPR029068">
    <property type="entry name" value="Glyas_Bleomycin-R_OHBP_Dase"/>
</dbReference>
<organism evidence="8 9">
    <name type="scientific">Saccoglossus kowalevskii</name>
    <name type="common">Acorn worm</name>
    <dbReference type="NCBI Taxonomy" id="10224"/>
    <lineage>
        <taxon>Eukaryota</taxon>
        <taxon>Metazoa</taxon>
        <taxon>Hemichordata</taxon>
        <taxon>Enteropneusta</taxon>
        <taxon>Harrimaniidae</taxon>
        <taxon>Saccoglossus</taxon>
    </lineage>
</organism>
<keyword evidence="3" id="KW-0479">Metal-binding</keyword>
<evidence type="ECO:0000256" key="3">
    <source>
        <dbReference type="ARBA" id="ARBA00022723"/>
    </source>
</evidence>
<sequence>MAATVHHVRISVRNGPQMLKKFTKCLGFRLFAERRTVSSNQWAVRSGSAIFVIIERPCSLPATGELCERDPDQEIMSRSNSHREECCPHVNSVYDVTFQVSDVDRTFSHARDNGAKVLETPHFDEDDLGRVRRAVVKSCVGDVVHTLLDTSEYTGSFLPGFKYIHDKETNNVSSSRDSLSHFDHVTYACPMGATEDILMFYEHCFGLKRFLVNRSEDVTEGYVVKGEDMAMRLKAMQYWKCAETHLGSVESSSTPQIKFVIAEPLPGQGPNQVETFLRNHGGAGIQHIGLHTSDIVASTAAITEAGLPLIVPPDAYYTEIGKLHEIQYVGENVDLMQKYCILLDSEADAGNTSNTDVAEGHRYLMQVFTQPIFEEDTFFLELIQRHGATGFGAGNITALWRSVQVYMNKQESKRDLANKS</sequence>
<dbReference type="Gene3D" id="3.10.180.10">
    <property type="entry name" value="2,3-Dihydroxybiphenyl 1,2-Dioxygenase, domain 1"/>
    <property type="match status" value="2"/>
</dbReference>
<dbReference type="PROSITE" id="PS51819">
    <property type="entry name" value="VOC"/>
    <property type="match status" value="2"/>
</dbReference>
<dbReference type="InterPro" id="IPR037523">
    <property type="entry name" value="VOC_core"/>
</dbReference>
<dbReference type="CDD" id="cd07250">
    <property type="entry name" value="HPPD_C_like"/>
    <property type="match status" value="1"/>
</dbReference>
<evidence type="ECO:0000313" key="8">
    <source>
        <dbReference type="Proteomes" id="UP000694865"/>
    </source>
</evidence>
<evidence type="ECO:0000256" key="1">
    <source>
        <dbReference type="ARBA" id="ARBA00001962"/>
    </source>
</evidence>
<evidence type="ECO:0000259" key="7">
    <source>
        <dbReference type="PROSITE" id="PS51819"/>
    </source>
</evidence>
<gene>
    <name evidence="9" type="primary">LOC100376321</name>
</gene>
<evidence type="ECO:0000256" key="5">
    <source>
        <dbReference type="ARBA" id="ARBA00023004"/>
    </source>
</evidence>
<dbReference type="PANTHER" id="PTHR11959">
    <property type="entry name" value="4-HYDROXYPHENYLPYRUVATE DIOXYGENASE"/>
    <property type="match status" value="1"/>
</dbReference>
<dbReference type="GeneID" id="100376321"/>
<evidence type="ECO:0000256" key="6">
    <source>
        <dbReference type="PIRNR" id="PIRNR009283"/>
    </source>
</evidence>
<proteinExistence type="inferred from homology"/>
<feature type="domain" description="VOC" evidence="7">
    <location>
        <begin position="181"/>
        <end position="338"/>
    </location>
</feature>
<keyword evidence="4" id="KW-0677">Repeat</keyword>
<feature type="domain" description="VOC" evidence="7">
    <location>
        <begin position="4"/>
        <end position="150"/>
    </location>
</feature>
<evidence type="ECO:0000313" key="9">
    <source>
        <dbReference type="RefSeq" id="XP_002735549.1"/>
    </source>
</evidence>
<dbReference type="Proteomes" id="UP000694865">
    <property type="component" value="Unplaced"/>
</dbReference>
<protein>
    <recommendedName>
        <fullName evidence="6">4-hydroxyphenylpyruvate dioxygenase</fullName>
    </recommendedName>
</protein>
<keyword evidence="8" id="KW-1185">Reference proteome</keyword>
<comment type="cofactor">
    <cofactor evidence="1">
        <name>Fe cation</name>
        <dbReference type="ChEBI" id="CHEBI:24875"/>
    </cofactor>
</comment>
<dbReference type="InterPro" id="IPR041736">
    <property type="entry name" value="4OHPhenylPyrv_dOase_N"/>
</dbReference>